<reference evidence="3" key="1">
    <citation type="submission" date="2016-03" db="EMBL/GenBank/DDBJ databases">
        <authorList>
            <person name="Ploux O."/>
        </authorList>
    </citation>
    <scope>NUCLEOTIDE SEQUENCE [LARGE SCALE GENOMIC DNA]</scope>
    <source>
        <strain evidence="3">UK7</strain>
    </source>
</reference>
<proteinExistence type="predicted"/>
<sequence length="216" mass="24009">MAYRGHNTAHGFDAGPPPPNSGFNIPQYPGMPGYIQPPAAVYQPTMPYMSMPGIYPMTNPFTTHPSMAPLTDHGFPGVHLKNHLGGVGVPPGYAYIFPSEHTIIHILKTPHKPWQTGLTIHPINPSTHTKFYVPVSMNVKEFLKQVGCTDGDDKKNVVHEVVEKGNGHWAQGLRVNMDDKDKMKKSLGDFGWNKVRNGNIRNGGRPVVWLWREKGE</sequence>
<dbReference type="EMBL" id="FJUW01000019">
    <property type="protein sequence ID" value="CZT00368.1"/>
    <property type="molecule type" value="Genomic_DNA"/>
</dbReference>
<dbReference type="Proteomes" id="UP000178129">
    <property type="component" value="Unassembled WGS sequence"/>
</dbReference>
<feature type="region of interest" description="Disordered" evidence="1">
    <location>
        <begin position="1"/>
        <end position="22"/>
    </location>
</feature>
<evidence type="ECO:0000256" key="1">
    <source>
        <dbReference type="SAM" id="MobiDB-lite"/>
    </source>
</evidence>
<dbReference type="AlphaFoldDB" id="A0A1E1KQT6"/>
<dbReference type="InParanoid" id="A0A1E1KQT6"/>
<name>A0A1E1KQT6_9HELO</name>
<gene>
    <name evidence="2" type="ORF">RCO7_08291</name>
</gene>
<comment type="caution">
    <text evidence="2">The sequence shown here is derived from an EMBL/GenBank/DDBJ whole genome shotgun (WGS) entry which is preliminary data.</text>
</comment>
<accession>A0A1E1KQT6</accession>
<organism evidence="2 3">
    <name type="scientific">Rhynchosporium graminicola</name>
    <dbReference type="NCBI Taxonomy" id="2792576"/>
    <lineage>
        <taxon>Eukaryota</taxon>
        <taxon>Fungi</taxon>
        <taxon>Dikarya</taxon>
        <taxon>Ascomycota</taxon>
        <taxon>Pezizomycotina</taxon>
        <taxon>Leotiomycetes</taxon>
        <taxon>Helotiales</taxon>
        <taxon>Ploettnerulaceae</taxon>
        <taxon>Rhynchosporium</taxon>
    </lineage>
</organism>
<keyword evidence="3" id="KW-1185">Reference proteome</keyword>
<protein>
    <submittedName>
        <fullName evidence="2">Uncharacterized protein</fullName>
    </submittedName>
</protein>
<evidence type="ECO:0000313" key="2">
    <source>
        <dbReference type="EMBL" id="CZT00368.1"/>
    </source>
</evidence>
<evidence type="ECO:0000313" key="3">
    <source>
        <dbReference type="Proteomes" id="UP000178129"/>
    </source>
</evidence>